<evidence type="ECO:0000256" key="5">
    <source>
        <dbReference type="ARBA" id="ARBA00023053"/>
    </source>
</evidence>
<keyword evidence="6" id="KW-0406">Ion transport</keyword>
<dbReference type="InterPro" id="IPR004709">
    <property type="entry name" value="NaH_exchanger"/>
</dbReference>
<comment type="subcellular location">
    <subcellularLocation>
        <location evidence="1">Membrane</location>
        <topology evidence="1">Multi-pass membrane protein</topology>
    </subcellularLocation>
</comment>
<dbReference type="InterPro" id="IPR018422">
    <property type="entry name" value="Cation/H_exchanger_CPA1"/>
</dbReference>
<evidence type="ECO:0000313" key="11">
    <source>
        <dbReference type="EMBL" id="CAD7664603.1"/>
    </source>
</evidence>
<dbReference type="PANTHER" id="PTHR10110">
    <property type="entry name" value="SODIUM/HYDROGEN EXCHANGER"/>
    <property type="match status" value="1"/>
</dbReference>
<evidence type="ECO:0000256" key="3">
    <source>
        <dbReference type="ARBA" id="ARBA00022692"/>
    </source>
</evidence>
<keyword evidence="4 9" id="KW-1133">Transmembrane helix</keyword>
<keyword evidence="7 9" id="KW-0472">Membrane</keyword>
<dbReference type="GO" id="GO:0015385">
    <property type="term" value="F:sodium:proton antiporter activity"/>
    <property type="evidence" value="ECO:0007669"/>
    <property type="project" value="InterPro"/>
</dbReference>
<gene>
    <name evidence="11" type="ORF">ONB1V03_LOCUS21161</name>
</gene>
<dbReference type="AlphaFoldDB" id="A0A7R9QZX9"/>
<protein>
    <recommendedName>
        <fullName evidence="10">Cation/H+ exchanger transmembrane domain-containing protein</fullName>
    </recommendedName>
</protein>
<dbReference type="GO" id="GO:0098719">
    <property type="term" value="P:sodium ion import across plasma membrane"/>
    <property type="evidence" value="ECO:0007669"/>
    <property type="project" value="TreeGrafter"/>
</dbReference>
<dbReference type="GO" id="GO:0005886">
    <property type="term" value="C:plasma membrane"/>
    <property type="evidence" value="ECO:0007669"/>
    <property type="project" value="TreeGrafter"/>
</dbReference>
<accession>A0A7R9QZX9</accession>
<name>A0A7R9QZX9_9ACAR</name>
<dbReference type="EMBL" id="CAJPVJ010039614">
    <property type="protein sequence ID" value="CAG2181740.1"/>
    <property type="molecule type" value="Genomic_DNA"/>
</dbReference>
<feature type="transmembrane region" description="Helical" evidence="9">
    <location>
        <begin position="49"/>
        <end position="73"/>
    </location>
</feature>
<dbReference type="Proteomes" id="UP000728032">
    <property type="component" value="Unassembled WGS sequence"/>
</dbReference>
<keyword evidence="2" id="KW-0813">Transport</keyword>
<keyword evidence="8" id="KW-0739">Sodium transport</keyword>
<reference evidence="11" key="1">
    <citation type="submission" date="2020-11" db="EMBL/GenBank/DDBJ databases">
        <authorList>
            <person name="Tran Van P."/>
        </authorList>
    </citation>
    <scope>NUCLEOTIDE SEQUENCE</scope>
</reference>
<feature type="transmembrane region" description="Helical" evidence="9">
    <location>
        <begin position="20"/>
        <end position="37"/>
    </location>
</feature>
<proteinExistence type="predicted"/>
<evidence type="ECO:0000256" key="7">
    <source>
        <dbReference type="ARBA" id="ARBA00023136"/>
    </source>
</evidence>
<evidence type="ECO:0000256" key="8">
    <source>
        <dbReference type="ARBA" id="ARBA00023201"/>
    </source>
</evidence>
<keyword evidence="12" id="KW-1185">Reference proteome</keyword>
<evidence type="ECO:0000256" key="2">
    <source>
        <dbReference type="ARBA" id="ARBA00022448"/>
    </source>
</evidence>
<dbReference type="Gene3D" id="6.10.140.1330">
    <property type="match status" value="1"/>
</dbReference>
<feature type="domain" description="Cation/H+ exchanger transmembrane" evidence="10">
    <location>
        <begin position="4"/>
        <end position="161"/>
    </location>
</feature>
<feature type="non-terminal residue" evidence="11">
    <location>
        <position position="163"/>
    </location>
</feature>
<feature type="transmembrane region" description="Helical" evidence="9">
    <location>
        <begin position="118"/>
        <end position="137"/>
    </location>
</feature>
<evidence type="ECO:0000256" key="1">
    <source>
        <dbReference type="ARBA" id="ARBA00004141"/>
    </source>
</evidence>
<evidence type="ECO:0000256" key="9">
    <source>
        <dbReference type="SAM" id="Phobius"/>
    </source>
</evidence>
<dbReference type="EMBL" id="OC954439">
    <property type="protein sequence ID" value="CAD7664603.1"/>
    <property type="molecule type" value="Genomic_DNA"/>
</dbReference>
<dbReference type="PRINTS" id="PR01084">
    <property type="entry name" value="NAHEXCHNGR"/>
</dbReference>
<evidence type="ECO:0000256" key="4">
    <source>
        <dbReference type="ARBA" id="ARBA00022989"/>
    </source>
</evidence>
<keyword evidence="5" id="KW-0915">Sodium</keyword>
<dbReference type="GO" id="GO:0051453">
    <property type="term" value="P:regulation of intracellular pH"/>
    <property type="evidence" value="ECO:0007669"/>
    <property type="project" value="TreeGrafter"/>
</dbReference>
<dbReference type="GO" id="GO:0015386">
    <property type="term" value="F:potassium:proton antiporter activity"/>
    <property type="evidence" value="ECO:0007669"/>
    <property type="project" value="TreeGrafter"/>
</dbReference>
<sequence>MLGLTIGSIIHYSLKASEQVPQFTVDLFFFVLLPPIILESAYSLHDIAFLTNLGSILGTFINIALIGPSLFLIKLIPFKWLAFPSISFLELMVFGTAISAVDPVSVLAIFQDLSVNKSLYFLVFGESLLNDAVVIVVHRILCSMLGQTSVAAMEFLKGFLSLF</sequence>
<dbReference type="OrthoDB" id="6509663at2759"/>
<evidence type="ECO:0000259" key="10">
    <source>
        <dbReference type="Pfam" id="PF00999"/>
    </source>
</evidence>
<evidence type="ECO:0000256" key="6">
    <source>
        <dbReference type="ARBA" id="ARBA00023065"/>
    </source>
</evidence>
<organism evidence="11">
    <name type="scientific">Oppiella nova</name>
    <dbReference type="NCBI Taxonomy" id="334625"/>
    <lineage>
        <taxon>Eukaryota</taxon>
        <taxon>Metazoa</taxon>
        <taxon>Ecdysozoa</taxon>
        <taxon>Arthropoda</taxon>
        <taxon>Chelicerata</taxon>
        <taxon>Arachnida</taxon>
        <taxon>Acari</taxon>
        <taxon>Acariformes</taxon>
        <taxon>Sarcoptiformes</taxon>
        <taxon>Oribatida</taxon>
        <taxon>Brachypylina</taxon>
        <taxon>Oppioidea</taxon>
        <taxon>Oppiidae</taxon>
        <taxon>Oppiella</taxon>
    </lineage>
</organism>
<dbReference type="InterPro" id="IPR006153">
    <property type="entry name" value="Cation/H_exchanger_TM"/>
</dbReference>
<dbReference type="Pfam" id="PF00999">
    <property type="entry name" value="Na_H_Exchanger"/>
    <property type="match status" value="1"/>
</dbReference>
<keyword evidence="3 9" id="KW-0812">Transmembrane</keyword>
<dbReference type="PANTHER" id="PTHR10110:SF126">
    <property type="entry name" value="NA(+)_H(+) EXCHANGER PROTEIN 7"/>
    <property type="match status" value="1"/>
</dbReference>
<evidence type="ECO:0000313" key="12">
    <source>
        <dbReference type="Proteomes" id="UP000728032"/>
    </source>
</evidence>